<gene>
    <name evidence="1" type="ORF">CERZMDRAFT_92496</name>
</gene>
<name>A0A6A6FWS0_9PEZI</name>
<organism evidence="1 2">
    <name type="scientific">Cercospora zeae-maydis SCOH1-5</name>
    <dbReference type="NCBI Taxonomy" id="717836"/>
    <lineage>
        <taxon>Eukaryota</taxon>
        <taxon>Fungi</taxon>
        <taxon>Dikarya</taxon>
        <taxon>Ascomycota</taxon>
        <taxon>Pezizomycotina</taxon>
        <taxon>Dothideomycetes</taxon>
        <taxon>Dothideomycetidae</taxon>
        <taxon>Mycosphaerellales</taxon>
        <taxon>Mycosphaerellaceae</taxon>
        <taxon>Cercospora</taxon>
    </lineage>
</organism>
<dbReference type="Proteomes" id="UP000799539">
    <property type="component" value="Unassembled WGS sequence"/>
</dbReference>
<reference evidence="1" key="1">
    <citation type="journal article" date="2020" name="Stud. Mycol.">
        <title>101 Dothideomycetes genomes: a test case for predicting lifestyles and emergence of pathogens.</title>
        <authorList>
            <person name="Haridas S."/>
            <person name="Albert R."/>
            <person name="Binder M."/>
            <person name="Bloem J."/>
            <person name="Labutti K."/>
            <person name="Salamov A."/>
            <person name="Andreopoulos B."/>
            <person name="Baker S."/>
            <person name="Barry K."/>
            <person name="Bills G."/>
            <person name="Bluhm B."/>
            <person name="Cannon C."/>
            <person name="Castanera R."/>
            <person name="Culley D."/>
            <person name="Daum C."/>
            <person name="Ezra D."/>
            <person name="Gonzalez J."/>
            <person name="Henrissat B."/>
            <person name="Kuo A."/>
            <person name="Liang C."/>
            <person name="Lipzen A."/>
            <person name="Lutzoni F."/>
            <person name="Magnuson J."/>
            <person name="Mondo S."/>
            <person name="Nolan M."/>
            <person name="Ohm R."/>
            <person name="Pangilinan J."/>
            <person name="Park H.-J."/>
            <person name="Ramirez L."/>
            <person name="Alfaro M."/>
            <person name="Sun H."/>
            <person name="Tritt A."/>
            <person name="Yoshinaga Y."/>
            <person name="Zwiers L.-H."/>
            <person name="Turgeon B."/>
            <person name="Goodwin S."/>
            <person name="Spatafora J."/>
            <person name="Crous P."/>
            <person name="Grigoriev I."/>
        </authorList>
    </citation>
    <scope>NUCLEOTIDE SEQUENCE</scope>
    <source>
        <strain evidence="1">SCOH1-5</strain>
    </source>
</reference>
<dbReference type="OrthoDB" id="3637590at2759"/>
<sequence length="502" mass="55512">MLHGSAPTEVSSQNIVQEQQEIDLDVARRPESVAHDQGGPDSSSYLQLPVEVMRLAYGPFPKSSSGGSGHYRDLTLLKTESGYRTVLETDQQEVLGFLLVSKAHNDSFSACLDQRIPVHIQLSSQLSPVSDGSLELNIRNLANMLPAFSRKLFVRTKIHNFQHSFDSSQDGSTFEWGGDAVTPWPADSLSAEDVQANEVFTQSLAEHLVRKDTEEMDLVVPATCEGFALPVQATILFDVTTSPAFTEFKKRLKGCNDTEDIYLTINNAEGDALPDEQDSNGELESKNFKDIESNALVKSNTTLFEELPLELLEQIYPHIGWPLRRINHLKYDAVIVITKTPGGHDKIVTAAFEDLAKSLSLSTLLHDRLGEAYPSLDDTLPLLNYSKVNCGHSKIELGSTIYSRGVFLSSECAATSFSLDTIEPKEDCVDSMEEFAPFEWVEITNCKDVEEGGQWPIVFESNEPFVSAQTPELFTAADISIAGNYPLQNMLFSLLMMTSTLL</sequence>
<dbReference type="EMBL" id="ML992662">
    <property type="protein sequence ID" value="KAF2217853.1"/>
    <property type="molecule type" value="Genomic_DNA"/>
</dbReference>
<evidence type="ECO:0000313" key="2">
    <source>
        <dbReference type="Proteomes" id="UP000799539"/>
    </source>
</evidence>
<accession>A0A6A6FWS0</accession>
<keyword evidence="2" id="KW-1185">Reference proteome</keyword>
<dbReference type="AlphaFoldDB" id="A0A6A6FWS0"/>
<protein>
    <submittedName>
        <fullName evidence="1">Uncharacterized protein</fullName>
    </submittedName>
</protein>
<proteinExistence type="predicted"/>
<evidence type="ECO:0000313" key="1">
    <source>
        <dbReference type="EMBL" id="KAF2217853.1"/>
    </source>
</evidence>